<feature type="non-terminal residue" evidence="2">
    <location>
        <position position="391"/>
    </location>
</feature>
<accession>A0A8J9Y4R1</accession>
<gene>
    <name evidence="2" type="ORF">BINO364_LOCUS1749</name>
</gene>
<name>A0A8J9Y4R1_9NEOP</name>
<evidence type="ECO:0000256" key="1">
    <source>
        <dbReference type="SAM" id="MobiDB-lite"/>
    </source>
</evidence>
<evidence type="ECO:0000313" key="2">
    <source>
        <dbReference type="EMBL" id="CAH0714731.1"/>
    </source>
</evidence>
<reference evidence="2" key="1">
    <citation type="submission" date="2021-12" db="EMBL/GenBank/DDBJ databases">
        <authorList>
            <person name="Martin H S."/>
        </authorList>
    </citation>
    <scope>NUCLEOTIDE SEQUENCE</scope>
</reference>
<evidence type="ECO:0000313" key="3">
    <source>
        <dbReference type="Proteomes" id="UP000838878"/>
    </source>
</evidence>
<feature type="compositionally biased region" description="Polar residues" evidence="1">
    <location>
        <begin position="51"/>
        <end position="61"/>
    </location>
</feature>
<proteinExistence type="predicted"/>
<keyword evidence="3" id="KW-1185">Reference proteome</keyword>
<organism evidence="2 3">
    <name type="scientific">Brenthis ino</name>
    <name type="common">lesser marbled fritillary</name>
    <dbReference type="NCBI Taxonomy" id="405034"/>
    <lineage>
        <taxon>Eukaryota</taxon>
        <taxon>Metazoa</taxon>
        <taxon>Ecdysozoa</taxon>
        <taxon>Arthropoda</taxon>
        <taxon>Hexapoda</taxon>
        <taxon>Insecta</taxon>
        <taxon>Pterygota</taxon>
        <taxon>Neoptera</taxon>
        <taxon>Endopterygota</taxon>
        <taxon>Lepidoptera</taxon>
        <taxon>Glossata</taxon>
        <taxon>Ditrysia</taxon>
        <taxon>Papilionoidea</taxon>
        <taxon>Nymphalidae</taxon>
        <taxon>Heliconiinae</taxon>
        <taxon>Argynnini</taxon>
        <taxon>Brenthis</taxon>
    </lineage>
</organism>
<dbReference type="AlphaFoldDB" id="A0A8J9Y4R1"/>
<feature type="region of interest" description="Disordered" evidence="1">
    <location>
        <begin position="48"/>
        <end position="72"/>
    </location>
</feature>
<dbReference type="Proteomes" id="UP000838878">
    <property type="component" value="Chromosome 1"/>
</dbReference>
<protein>
    <submittedName>
        <fullName evidence="2">Uncharacterized protein</fullName>
    </submittedName>
</protein>
<dbReference type="OrthoDB" id="7354419at2759"/>
<sequence length="391" mass="44752">MCTNKNKDACYTSCLQKPLLLSLVDEKRMAVLSTKARLMMQLVSDPENFKNHTQTNQNVSPNYKKKSHSSPIPTPAVATYPSLVENIRWNPYIDTCSEDSQFDNRAEDVSYICDLCKNEYCHAQDYLADNKKSFAFKDNIMRFSDNSTMTWMLNDIGCGVRTPIAPTPNTSKVSISTSNIAVRDQSMTSVSQTTPPAPILKNGKKYRGQVSFDSQCAMYNDYERLLKSVKKETVNPKNVENFANYGYYRKKLYNEGTPYSIARELIRFPLTSIQIRSLTKLNKPRHRITPKGIRDKKTVIPYAHTVHSKYHNTCNNCFPNSNHSFDLNDIASKDVKNKAILCERTPSIRLPKRVLTSERYIDAFMDKRTSKTSMISAFKKLYTHKENCRGS</sequence>
<dbReference type="EMBL" id="OV170221">
    <property type="protein sequence ID" value="CAH0714731.1"/>
    <property type="molecule type" value="Genomic_DNA"/>
</dbReference>